<keyword evidence="4 6" id="KW-0472">Membrane</keyword>
<evidence type="ECO:0000313" key="10">
    <source>
        <dbReference type="Proteomes" id="UP000014760"/>
    </source>
</evidence>
<feature type="transmembrane region" description="Helical" evidence="6">
    <location>
        <begin position="30"/>
        <end position="52"/>
    </location>
</feature>
<dbReference type="PANTHER" id="PTHR45698:SF1">
    <property type="entry name" value="TRACE AMINE-ASSOCIATED RECEPTOR 13C-LIKE"/>
    <property type="match status" value="1"/>
</dbReference>
<evidence type="ECO:0000256" key="4">
    <source>
        <dbReference type="ARBA" id="ARBA00023136"/>
    </source>
</evidence>
<feature type="domain" description="G-protein coupled receptors family 1 profile" evidence="7">
    <location>
        <begin position="42"/>
        <end position="300"/>
    </location>
</feature>
<dbReference type="AlphaFoldDB" id="R7T3T2"/>
<name>R7T3T2_CAPTE</name>
<feature type="transmembrane region" description="Helical" evidence="6">
    <location>
        <begin position="193"/>
        <end position="212"/>
    </location>
</feature>
<proteinExistence type="inferred from homology"/>
<dbReference type="PROSITE" id="PS00237">
    <property type="entry name" value="G_PROTEIN_RECEP_F1_1"/>
    <property type="match status" value="1"/>
</dbReference>
<comment type="similarity">
    <text evidence="5">Belongs to the G-protein coupled receptor 1 family.</text>
</comment>
<evidence type="ECO:0000256" key="6">
    <source>
        <dbReference type="SAM" id="Phobius"/>
    </source>
</evidence>
<dbReference type="GO" id="GO:0016020">
    <property type="term" value="C:membrane"/>
    <property type="evidence" value="ECO:0007669"/>
    <property type="project" value="UniProtKB-SubCell"/>
</dbReference>
<feature type="transmembrane region" description="Helical" evidence="6">
    <location>
        <begin position="281"/>
        <end position="302"/>
    </location>
</feature>
<feature type="transmembrane region" description="Helical" evidence="6">
    <location>
        <begin position="146"/>
        <end position="173"/>
    </location>
</feature>
<evidence type="ECO:0000256" key="2">
    <source>
        <dbReference type="ARBA" id="ARBA00022692"/>
    </source>
</evidence>
<organism evidence="8">
    <name type="scientific">Capitella teleta</name>
    <name type="common">Polychaete worm</name>
    <dbReference type="NCBI Taxonomy" id="283909"/>
    <lineage>
        <taxon>Eukaryota</taxon>
        <taxon>Metazoa</taxon>
        <taxon>Spiralia</taxon>
        <taxon>Lophotrochozoa</taxon>
        <taxon>Annelida</taxon>
        <taxon>Polychaeta</taxon>
        <taxon>Sedentaria</taxon>
        <taxon>Scolecida</taxon>
        <taxon>Capitellidae</taxon>
        <taxon>Capitella</taxon>
    </lineage>
</organism>
<evidence type="ECO:0000259" key="7">
    <source>
        <dbReference type="PROSITE" id="PS50262"/>
    </source>
</evidence>
<dbReference type="InterPro" id="IPR017452">
    <property type="entry name" value="GPCR_Rhodpsn_7TM"/>
</dbReference>
<dbReference type="PROSITE" id="PS50262">
    <property type="entry name" value="G_PROTEIN_RECEP_F1_2"/>
    <property type="match status" value="1"/>
</dbReference>
<dbReference type="EMBL" id="KB312312">
    <property type="protein sequence ID" value="ELT87477.1"/>
    <property type="molecule type" value="Genomic_DNA"/>
</dbReference>
<keyword evidence="5" id="KW-0297">G-protein coupled receptor</keyword>
<feature type="transmembrane region" description="Helical" evidence="6">
    <location>
        <begin position="247"/>
        <end position="269"/>
    </location>
</feature>
<dbReference type="SUPFAM" id="SSF81321">
    <property type="entry name" value="Family A G protein-coupled receptor-like"/>
    <property type="match status" value="1"/>
</dbReference>
<dbReference type="OMA" id="MFNFGWS"/>
<keyword evidence="5" id="KW-0675">Receptor</keyword>
<evidence type="ECO:0000256" key="3">
    <source>
        <dbReference type="ARBA" id="ARBA00022989"/>
    </source>
</evidence>
<accession>R7T3T2</accession>
<comment type="subcellular location">
    <subcellularLocation>
        <location evidence="1">Membrane</location>
    </subcellularLocation>
</comment>
<dbReference type="CDD" id="cd00637">
    <property type="entry name" value="7tm_classA_rhodopsin-like"/>
    <property type="match status" value="1"/>
</dbReference>
<keyword evidence="3 6" id="KW-1133">Transmembrane helix</keyword>
<dbReference type="STRING" id="283909.R7T3T2"/>
<keyword evidence="2 5" id="KW-0812">Transmembrane</keyword>
<reference evidence="10" key="1">
    <citation type="submission" date="2012-12" db="EMBL/GenBank/DDBJ databases">
        <authorList>
            <person name="Hellsten U."/>
            <person name="Grimwood J."/>
            <person name="Chapman J.A."/>
            <person name="Shapiro H."/>
            <person name="Aerts A."/>
            <person name="Otillar R.P."/>
            <person name="Terry A.Y."/>
            <person name="Boore J.L."/>
            <person name="Simakov O."/>
            <person name="Marletaz F."/>
            <person name="Cho S.-J."/>
            <person name="Edsinger-Gonzales E."/>
            <person name="Havlak P."/>
            <person name="Kuo D.-H."/>
            <person name="Larsson T."/>
            <person name="Lv J."/>
            <person name="Arendt D."/>
            <person name="Savage R."/>
            <person name="Osoegawa K."/>
            <person name="de Jong P."/>
            <person name="Lindberg D.R."/>
            <person name="Seaver E.C."/>
            <person name="Weisblat D.A."/>
            <person name="Putnam N.H."/>
            <person name="Grigoriev I.V."/>
            <person name="Rokhsar D.S."/>
        </authorList>
    </citation>
    <scope>NUCLEOTIDE SEQUENCE</scope>
    <source>
        <strain evidence="10">I ESC-2004</strain>
    </source>
</reference>
<dbReference type="Pfam" id="PF00001">
    <property type="entry name" value="7tm_1"/>
    <property type="match status" value="1"/>
</dbReference>
<dbReference type="Proteomes" id="UP000014760">
    <property type="component" value="Unassembled WGS sequence"/>
</dbReference>
<protein>
    <recommendedName>
        <fullName evidence="7">G-protein coupled receptors family 1 profile domain-containing protein</fullName>
    </recommendedName>
</protein>
<sequence>MTTDSDSTIFTFDDDNSKHTSITAQETIKILYYCIGTVGFLGNLMVVVIIGTSKSMRKTTTNRFIMHQSCCDGTVAVILMLSTLFEDDGRKLSGIADEIYCRLWLTKTFLWGSLVTSTYNLVTMTLERYLSIVHPILHKNRWNKKVFIACICMVWVLGFGYNLAFMVPSTVIIGGDCNLYYKWPSVETQQGQGIFTIVFQFFIPLIVLIVCYSRMALILKGKIQPTDDANNKASKNMARARRNVIKTLILVGVSFVLCWIWNQILFVLFNLGFPVNFNGNFYHFTVVAVFCNCCINPFIYIIKYEQFQRKLIRFRGMCFRNDQPLQSELSNSVGYT</sequence>
<dbReference type="GO" id="GO:0004930">
    <property type="term" value="F:G protein-coupled receptor activity"/>
    <property type="evidence" value="ECO:0007669"/>
    <property type="project" value="UniProtKB-KW"/>
</dbReference>
<dbReference type="EnsemblMetazoa" id="CapteT113077">
    <property type="protein sequence ID" value="CapteP113077"/>
    <property type="gene ID" value="CapteG113077"/>
</dbReference>
<dbReference type="InterPro" id="IPR000276">
    <property type="entry name" value="GPCR_Rhodpsn"/>
</dbReference>
<evidence type="ECO:0000313" key="9">
    <source>
        <dbReference type="EnsemblMetazoa" id="CapteP113077"/>
    </source>
</evidence>
<evidence type="ECO:0000313" key="8">
    <source>
        <dbReference type="EMBL" id="ELT87477.1"/>
    </source>
</evidence>
<evidence type="ECO:0000256" key="5">
    <source>
        <dbReference type="RuleBase" id="RU000688"/>
    </source>
</evidence>
<evidence type="ECO:0000256" key="1">
    <source>
        <dbReference type="ARBA" id="ARBA00004370"/>
    </source>
</evidence>
<gene>
    <name evidence="8" type="ORF">CAPTEDRAFT_113077</name>
</gene>
<feature type="transmembrane region" description="Helical" evidence="6">
    <location>
        <begin position="104"/>
        <end position="126"/>
    </location>
</feature>
<dbReference type="OrthoDB" id="10042731at2759"/>
<dbReference type="EMBL" id="AMQN01003619">
    <property type="status" value="NOT_ANNOTATED_CDS"/>
    <property type="molecule type" value="Genomic_DNA"/>
</dbReference>
<keyword evidence="5" id="KW-0807">Transducer</keyword>
<keyword evidence="10" id="KW-1185">Reference proteome</keyword>
<reference evidence="8 10" key="2">
    <citation type="journal article" date="2013" name="Nature">
        <title>Insights into bilaterian evolution from three spiralian genomes.</title>
        <authorList>
            <person name="Simakov O."/>
            <person name="Marletaz F."/>
            <person name="Cho S.J."/>
            <person name="Edsinger-Gonzales E."/>
            <person name="Havlak P."/>
            <person name="Hellsten U."/>
            <person name="Kuo D.H."/>
            <person name="Larsson T."/>
            <person name="Lv J."/>
            <person name="Arendt D."/>
            <person name="Savage R."/>
            <person name="Osoegawa K."/>
            <person name="de Jong P."/>
            <person name="Grimwood J."/>
            <person name="Chapman J.A."/>
            <person name="Shapiro H."/>
            <person name="Aerts A."/>
            <person name="Otillar R.P."/>
            <person name="Terry A.Y."/>
            <person name="Boore J.L."/>
            <person name="Grigoriev I.V."/>
            <person name="Lindberg D.R."/>
            <person name="Seaver E.C."/>
            <person name="Weisblat D.A."/>
            <person name="Putnam N.H."/>
            <person name="Rokhsar D.S."/>
        </authorList>
    </citation>
    <scope>NUCLEOTIDE SEQUENCE</scope>
    <source>
        <strain evidence="8 10">I ESC-2004</strain>
    </source>
</reference>
<dbReference type="PANTHER" id="PTHR45698">
    <property type="entry name" value="TRACE AMINE-ASSOCIATED RECEPTOR 19N-RELATED"/>
    <property type="match status" value="1"/>
</dbReference>
<dbReference type="HOGENOM" id="CLU_009579_5_2_1"/>
<dbReference type="PRINTS" id="PR00237">
    <property type="entry name" value="GPCRRHODOPSN"/>
</dbReference>
<dbReference type="Gene3D" id="1.20.1070.10">
    <property type="entry name" value="Rhodopsin 7-helix transmembrane proteins"/>
    <property type="match status" value="1"/>
</dbReference>
<reference evidence="9" key="3">
    <citation type="submission" date="2015-06" db="UniProtKB">
        <authorList>
            <consortium name="EnsemblMetazoa"/>
        </authorList>
    </citation>
    <scope>IDENTIFICATION</scope>
</reference>